<evidence type="ECO:0000313" key="2">
    <source>
        <dbReference type="EMBL" id="GEC16692.1"/>
    </source>
</evidence>
<protein>
    <submittedName>
        <fullName evidence="2">Uncharacterized protein</fullName>
    </submittedName>
</protein>
<accession>A0A4Y3WCD6</accession>
<reference evidence="2 3" key="1">
    <citation type="submission" date="2019-06" db="EMBL/GenBank/DDBJ databases">
        <title>Whole genome shotgun sequence of Nitrobacter winogradskyi NBRC 14297.</title>
        <authorList>
            <person name="Hosoyama A."/>
            <person name="Uohara A."/>
            <person name="Ohji S."/>
            <person name="Ichikawa N."/>
        </authorList>
    </citation>
    <scope>NUCLEOTIDE SEQUENCE [LARGE SCALE GENOMIC DNA]</scope>
    <source>
        <strain evidence="2 3">NBRC 14297</strain>
    </source>
</reference>
<name>A0A4Y3WCD6_NITWI</name>
<evidence type="ECO:0000313" key="3">
    <source>
        <dbReference type="Proteomes" id="UP000318825"/>
    </source>
</evidence>
<dbReference type="Proteomes" id="UP000318825">
    <property type="component" value="Unassembled WGS sequence"/>
</dbReference>
<keyword evidence="1" id="KW-0472">Membrane</keyword>
<sequence>MQQRSDDTRVTVNARGLTEQTVLRLQTFALYGSLVLIAAVVFGSLGIHPF</sequence>
<comment type="caution">
    <text evidence="2">The sequence shown here is derived from an EMBL/GenBank/DDBJ whole genome shotgun (WGS) entry which is preliminary data.</text>
</comment>
<keyword evidence="1" id="KW-1133">Transmembrane helix</keyword>
<dbReference type="EMBL" id="BJNF01000073">
    <property type="protein sequence ID" value="GEC16692.1"/>
    <property type="molecule type" value="Genomic_DNA"/>
</dbReference>
<organism evidence="2 3">
    <name type="scientific">Nitrobacter winogradskyi</name>
    <name type="common">Nitrobacter agilis</name>
    <dbReference type="NCBI Taxonomy" id="913"/>
    <lineage>
        <taxon>Bacteria</taxon>
        <taxon>Pseudomonadati</taxon>
        <taxon>Pseudomonadota</taxon>
        <taxon>Alphaproteobacteria</taxon>
        <taxon>Hyphomicrobiales</taxon>
        <taxon>Nitrobacteraceae</taxon>
        <taxon>Nitrobacter</taxon>
    </lineage>
</organism>
<keyword evidence="1" id="KW-0812">Transmembrane</keyword>
<proteinExistence type="predicted"/>
<dbReference type="RefSeq" id="WP_181410479.1">
    <property type="nucleotide sequence ID" value="NZ_BJNF01000073.1"/>
</dbReference>
<gene>
    <name evidence="2" type="ORF">NWI01_25840</name>
</gene>
<feature type="transmembrane region" description="Helical" evidence="1">
    <location>
        <begin position="28"/>
        <end position="47"/>
    </location>
</feature>
<dbReference type="AlphaFoldDB" id="A0A4Y3WCD6"/>
<evidence type="ECO:0000256" key="1">
    <source>
        <dbReference type="SAM" id="Phobius"/>
    </source>
</evidence>